<protein>
    <submittedName>
        <fullName evidence="2">Uncharacterized protein</fullName>
    </submittedName>
</protein>
<dbReference type="Proteomes" id="UP001286313">
    <property type="component" value="Unassembled WGS sequence"/>
</dbReference>
<evidence type="ECO:0000313" key="2">
    <source>
        <dbReference type="EMBL" id="KAK3887710.1"/>
    </source>
</evidence>
<keyword evidence="3" id="KW-1185">Reference proteome</keyword>
<accession>A0AAE1KZQ2</accession>
<comment type="caution">
    <text evidence="2">The sequence shown here is derived from an EMBL/GenBank/DDBJ whole genome shotgun (WGS) entry which is preliminary data.</text>
</comment>
<name>A0AAE1KZQ2_PETCI</name>
<gene>
    <name evidence="2" type="ORF">Pcinc_008195</name>
</gene>
<sequence length="107" mass="12244">MPPQQAHTPVLLRHSNASSDTRVTRQHRTTMCRASNVSSTPLRRTHHCIVSPPSSTLLRTWHRSTHPTQMTPTSLHNQLKSGPYIMPRHQRMTTARHPTSFLLRPRG</sequence>
<proteinExistence type="predicted"/>
<dbReference type="AlphaFoldDB" id="A0AAE1KZQ2"/>
<evidence type="ECO:0000256" key="1">
    <source>
        <dbReference type="SAM" id="MobiDB-lite"/>
    </source>
</evidence>
<dbReference type="EMBL" id="JAWQEG010000616">
    <property type="protein sequence ID" value="KAK3887710.1"/>
    <property type="molecule type" value="Genomic_DNA"/>
</dbReference>
<reference evidence="2" key="1">
    <citation type="submission" date="2023-10" db="EMBL/GenBank/DDBJ databases">
        <title>Genome assemblies of two species of porcelain crab, Petrolisthes cinctipes and Petrolisthes manimaculis (Anomura: Porcellanidae).</title>
        <authorList>
            <person name="Angst P."/>
        </authorList>
    </citation>
    <scope>NUCLEOTIDE SEQUENCE</scope>
    <source>
        <strain evidence="2">PB745_01</strain>
        <tissue evidence="2">Gill</tissue>
    </source>
</reference>
<evidence type="ECO:0000313" key="3">
    <source>
        <dbReference type="Proteomes" id="UP001286313"/>
    </source>
</evidence>
<organism evidence="2 3">
    <name type="scientific">Petrolisthes cinctipes</name>
    <name type="common">Flat porcelain crab</name>
    <dbReference type="NCBI Taxonomy" id="88211"/>
    <lineage>
        <taxon>Eukaryota</taxon>
        <taxon>Metazoa</taxon>
        <taxon>Ecdysozoa</taxon>
        <taxon>Arthropoda</taxon>
        <taxon>Crustacea</taxon>
        <taxon>Multicrustacea</taxon>
        <taxon>Malacostraca</taxon>
        <taxon>Eumalacostraca</taxon>
        <taxon>Eucarida</taxon>
        <taxon>Decapoda</taxon>
        <taxon>Pleocyemata</taxon>
        <taxon>Anomura</taxon>
        <taxon>Galatheoidea</taxon>
        <taxon>Porcellanidae</taxon>
        <taxon>Petrolisthes</taxon>
    </lineage>
</organism>
<feature type="region of interest" description="Disordered" evidence="1">
    <location>
        <begin position="1"/>
        <end position="28"/>
    </location>
</feature>